<reference evidence="4" key="1">
    <citation type="submission" date="2015-07" db="EMBL/GenBank/DDBJ databases">
        <title>Draft Genome Sequences of Anaerolinea thermolimosa IMO-1, Bellilinea caldifistulae GOMI-1, Leptolinea tardivitalis YMTK-2, Levilinea saccharolytica KIBI-1,Longilinea arvoryzae KOME-1, Previously Described as Members of the Anaerolineaceae (Chloroflexi).</title>
        <authorList>
            <person name="Sekiguchi Y."/>
            <person name="Ohashi A."/>
            <person name="Matsuura N."/>
            <person name="Tourlousse M.D."/>
        </authorList>
    </citation>
    <scope>NUCLEOTIDE SEQUENCE [LARGE SCALE GENOMIC DNA]</scope>
    <source>
        <strain evidence="4">KOME-1</strain>
    </source>
</reference>
<name>A0A0S7BKD0_9CHLR</name>
<dbReference type="RefSeq" id="WP_075074277.1">
    <property type="nucleotide sequence ID" value="NZ_DF967972.1"/>
</dbReference>
<feature type="transmembrane region" description="Helical" evidence="1">
    <location>
        <begin position="366"/>
        <end position="386"/>
    </location>
</feature>
<dbReference type="Proteomes" id="UP000055060">
    <property type="component" value="Unassembled WGS sequence"/>
</dbReference>
<dbReference type="OrthoDB" id="166074at2"/>
<evidence type="ECO:0000256" key="2">
    <source>
        <dbReference type="SAM" id="SignalP"/>
    </source>
</evidence>
<dbReference type="STRING" id="360412.LARV_02855"/>
<keyword evidence="1" id="KW-0812">Transmembrane</keyword>
<organism evidence="4">
    <name type="scientific">Longilinea arvoryzae</name>
    <dbReference type="NCBI Taxonomy" id="360412"/>
    <lineage>
        <taxon>Bacteria</taxon>
        <taxon>Bacillati</taxon>
        <taxon>Chloroflexota</taxon>
        <taxon>Anaerolineae</taxon>
        <taxon>Anaerolineales</taxon>
        <taxon>Anaerolineaceae</taxon>
        <taxon>Longilinea</taxon>
    </lineage>
</organism>
<protein>
    <submittedName>
        <fullName evidence="4">Peptidase MA superfamily</fullName>
    </submittedName>
</protein>
<feature type="domain" description="Peptidase MA-like" evidence="3">
    <location>
        <begin position="152"/>
        <end position="351"/>
    </location>
</feature>
<dbReference type="Pfam" id="PF13485">
    <property type="entry name" value="Peptidase_MA_2"/>
    <property type="match status" value="1"/>
</dbReference>
<proteinExistence type="predicted"/>
<feature type="signal peptide" evidence="2">
    <location>
        <begin position="1"/>
        <end position="20"/>
    </location>
</feature>
<evidence type="ECO:0000313" key="5">
    <source>
        <dbReference type="Proteomes" id="UP000055060"/>
    </source>
</evidence>
<evidence type="ECO:0000313" key="4">
    <source>
        <dbReference type="EMBL" id="GAP15075.1"/>
    </source>
</evidence>
<accession>A0A0S7BKD0</accession>
<keyword evidence="1" id="KW-0472">Membrane</keyword>
<gene>
    <name evidence="4" type="ORF">LARV_02855</name>
</gene>
<dbReference type="AlphaFoldDB" id="A0A0S7BKD0"/>
<keyword evidence="2" id="KW-0732">Signal</keyword>
<evidence type="ECO:0000256" key="1">
    <source>
        <dbReference type="SAM" id="Phobius"/>
    </source>
</evidence>
<evidence type="ECO:0000259" key="3">
    <source>
        <dbReference type="Pfam" id="PF13485"/>
    </source>
</evidence>
<keyword evidence="5" id="KW-1185">Reference proteome</keyword>
<dbReference type="EMBL" id="DF967972">
    <property type="protein sequence ID" value="GAP15075.1"/>
    <property type="molecule type" value="Genomic_DNA"/>
</dbReference>
<sequence>MHASMAVILFLMNWLGAALAPLSAPVEVQDVAAFYTYGENVTFQARVTPADEITQAFLMIQPEGQSTRIEELTWNSAGEILYPYDTALHPLRPFGRTYYWFRLVTPTGEITTPSYWFDYIDNRFTWQSLSNDYFEVHWQTGDLSFGQTVLNTAQSALEAVQKILPVAPKLPLKIYVYADANDLQAALPDESESWVAGHASPDLGVVLVSIPSGPDQSLELERQLPHELMHIMEYTLVGDQYGNTPVWLTEGIASIAELYPNADYARVLDTAMGKNELLSFQNLCSAFPRDASSAFLAYAQSTSFVRYIYQTFGSTGLSNLMREYQIGMGCEEGVQASLGKSITGLENDWRQASFSISPIDQAFKTLSPYLLIALLVVAAPLLVVLARPRHLEKPL</sequence>
<dbReference type="InterPro" id="IPR039568">
    <property type="entry name" value="Peptidase_MA-like_dom"/>
</dbReference>
<feature type="chain" id="PRO_5006632997" evidence="2">
    <location>
        <begin position="21"/>
        <end position="395"/>
    </location>
</feature>
<keyword evidence="1" id="KW-1133">Transmembrane helix</keyword>